<evidence type="ECO:0000256" key="3">
    <source>
        <dbReference type="ARBA" id="ARBA00022553"/>
    </source>
</evidence>
<feature type="region of interest" description="Disordered" evidence="8">
    <location>
        <begin position="1"/>
        <end position="33"/>
    </location>
</feature>
<keyword evidence="12" id="KW-1185">Reference proteome</keyword>
<evidence type="ECO:0000256" key="6">
    <source>
        <dbReference type="ARBA" id="ARBA00022777"/>
    </source>
</evidence>
<keyword evidence="5" id="KW-0547">Nucleotide-binding</keyword>
<dbReference type="Proteomes" id="UP001157440">
    <property type="component" value="Unassembled WGS sequence"/>
</dbReference>
<dbReference type="SMART" id="SM00911">
    <property type="entry name" value="HWE_HK"/>
    <property type="match status" value="1"/>
</dbReference>
<dbReference type="SMART" id="SM00065">
    <property type="entry name" value="GAF"/>
    <property type="match status" value="2"/>
</dbReference>
<dbReference type="InterPro" id="IPR011102">
    <property type="entry name" value="Sig_transdc_His_kinase_HWE"/>
</dbReference>
<dbReference type="PANTHER" id="PTHR43102">
    <property type="entry name" value="SLR1143 PROTEIN"/>
    <property type="match status" value="1"/>
</dbReference>
<dbReference type="Gene3D" id="3.30.565.10">
    <property type="entry name" value="Histidine kinase-like ATPase, C-terminal domain"/>
    <property type="match status" value="1"/>
</dbReference>
<name>A0AA37WTC8_9HYPH</name>
<accession>A0AA37WTC8</accession>
<sequence length="569" mass="61422">MTRPPEAARTDQAEPRPLSMIHPPESSIRPDTSEPERLAELDAFAVLDTAPEEGFDDAVQIARLICQTPVALVSLVAAKRQWFKARVGFPPCETDLDRSVCVYALSEPDLLIIPDLTADPRTRNNPLVTGEPHIRFYAGAPLRTPSGRVLGSLCVIDHQPRPDGLTEAQQDALRRLARQVMILLRERRQLAKMRASEVLARAATTRRLALIELGDQLRDLSTIDAMTAKAAEIVGRTLNASRAGYGELDGTGQVITIPDDWALPGEVSLIGRHRFADYGTVGPGIERGDTLVVTNVETDTRTAGHAKPFTAINVFAMLNVPVRERGRTVGVFFVHSPTVREWRPEEVAFARNVADRVQVGIARLRAEEQQATLNHEISHRMKNTLAMVQAIATQTMRNAVDLDAARSALAARLIALGKAHDLLLSGTRESASIGAILRGTLAIHDDAQANRLRLDGPPVQVGARAALSLALIVHELAINAAKYGALSVAGGRVRVGWTIDSTGPEPIVRLCWSEHDGPPVTPPTSRGFGSRLIERGLAGAFGGEANLSYKPEGVVCALTAPLAAIEADE</sequence>
<evidence type="ECO:0000256" key="4">
    <source>
        <dbReference type="ARBA" id="ARBA00022679"/>
    </source>
</evidence>
<evidence type="ECO:0000256" key="7">
    <source>
        <dbReference type="ARBA" id="ARBA00022840"/>
    </source>
</evidence>
<dbReference type="Pfam" id="PF01590">
    <property type="entry name" value="GAF"/>
    <property type="match status" value="2"/>
</dbReference>
<gene>
    <name evidence="11" type="ORF">GCM10007890_41120</name>
</gene>
<reference evidence="12" key="1">
    <citation type="journal article" date="2019" name="Int. J. Syst. Evol. Microbiol.">
        <title>The Global Catalogue of Microorganisms (GCM) 10K type strain sequencing project: providing services to taxonomists for standard genome sequencing and annotation.</title>
        <authorList>
            <consortium name="The Broad Institute Genomics Platform"/>
            <consortium name="The Broad Institute Genome Sequencing Center for Infectious Disease"/>
            <person name="Wu L."/>
            <person name="Ma J."/>
        </authorList>
    </citation>
    <scope>NUCLEOTIDE SEQUENCE [LARGE SCALE GENOMIC DNA]</scope>
    <source>
        <strain evidence="12">NBRC 103632</strain>
    </source>
</reference>
<dbReference type="InterPro" id="IPR036890">
    <property type="entry name" value="HATPase_C_sf"/>
</dbReference>
<proteinExistence type="predicted"/>
<evidence type="ECO:0000256" key="5">
    <source>
        <dbReference type="ARBA" id="ARBA00022741"/>
    </source>
</evidence>
<evidence type="ECO:0000256" key="8">
    <source>
        <dbReference type="SAM" id="MobiDB-lite"/>
    </source>
</evidence>
<dbReference type="GO" id="GO:0005524">
    <property type="term" value="F:ATP binding"/>
    <property type="evidence" value="ECO:0007669"/>
    <property type="project" value="UniProtKB-KW"/>
</dbReference>
<dbReference type="EC" id="2.7.13.3" evidence="2"/>
<feature type="compositionally biased region" description="Basic and acidic residues" evidence="8">
    <location>
        <begin position="1"/>
        <end position="14"/>
    </location>
</feature>
<dbReference type="GO" id="GO:0004673">
    <property type="term" value="F:protein histidine kinase activity"/>
    <property type="evidence" value="ECO:0007669"/>
    <property type="project" value="UniProtKB-EC"/>
</dbReference>
<evidence type="ECO:0000259" key="9">
    <source>
        <dbReference type="SMART" id="SM00065"/>
    </source>
</evidence>
<evidence type="ECO:0000256" key="1">
    <source>
        <dbReference type="ARBA" id="ARBA00000085"/>
    </source>
</evidence>
<dbReference type="AlphaFoldDB" id="A0AA37WTC8"/>
<dbReference type="Gene3D" id="3.30.450.40">
    <property type="match status" value="2"/>
</dbReference>
<comment type="caution">
    <text evidence="11">The sequence shown here is derived from an EMBL/GenBank/DDBJ whole genome shotgun (WGS) entry which is preliminary data.</text>
</comment>
<feature type="domain" description="GAF" evidence="9">
    <location>
        <begin position="222"/>
        <end position="371"/>
    </location>
</feature>
<feature type="domain" description="GAF" evidence="9">
    <location>
        <begin position="50"/>
        <end position="194"/>
    </location>
</feature>
<dbReference type="InterPro" id="IPR003018">
    <property type="entry name" value="GAF"/>
</dbReference>
<keyword evidence="6" id="KW-0418">Kinase</keyword>
<dbReference type="SUPFAM" id="SSF55781">
    <property type="entry name" value="GAF domain-like"/>
    <property type="match status" value="2"/>
</dbReference>
<dbReference type="PANTHER" id="PTHR43102:SF2">
    <property type="entry name" value="GAF DOMAIN-CONTAINING PROTEIN"/>
    <property type="match status" value="1"/>
</dbReference>
<keyword evidence="3" id="KW-0597">Phosphoprotein</keyword>
<comment type="catalytic activity">
    <reaction evidence="1">
        <text>ATP + protein L-histidine = ADP + protein N-phospho-L-histidine.</text>
        <dbReference type="EC" id="2.7.13.3"/>
    </reaction>
</comment>
<evidence type="ECO:0000313" key="11">
    <source>
        <dbReference type="EMBL" id="GLS72099.1"/>
    </source>
</evidence>
<dbReference type="Pfam" id="PF07536">
    <property type="entry name" value="HWE_HK"/>
    <property type="match status" value="1"/>
</dbReference>
<dbReference type="EMBL" id="BSPL01000020">
    <property type="protein sequence ID" value="GLS72099.1"/>
    <property type="molecule type" value="Genomic_DNA"/>
</dbReference>
<evidence type="ECO:0000256" key="2">
    <source>
        <dbReference type="ARBA" id="ARBA00012438"/>
    </source>
</evidence>
<keyword evidence="7" id="KW-0067">ATP-binding</keyword>
<evidence type="ECO:0000259" key="10">
    <source>
        <dbReference type="SMART" id="SM00911"/>
    </source>
</evidence>
<protein>
    <recommendedName>
        <fullName evidence="2">histidine kinase</fullName>
        <ecNumber evidence="2">2.7.13.3</ecNumber>
    </recommendedName>
</protein>
<evidence type="ECO:0000313" key="12">
    <source>
        <dbReference type="Proteomes" id="UP001157440"/>
    </source>
</evidence>
<dbReference type="InterPro" id="IPR029016">
    <property type="entry name" value="GAF-like_dom_sf"/>
</dbReference>
<organism evidence="11 12">
    <name type="scientific">Methylobacterium tardum</name>
    <dbReference type="NCBI Taxonomy" id="374432"/>
    <lineage>
        <taxon>Bacteria</taxon>
        <taxon>Pseudomonadati</taxon>
        <taxon>Pseudomonadota</taxon>
        <taxon>Alphaproteobacteria</taxon>
        <taxon>Hyphomicrobiales</taxon>
        <taxon>Methylobacteriaceae</taxon>
        <taxon>Methylobacterium</taxon>
    </lineage>
</organism>
<feature type="domain" description="Signal transduction histidine kinase HWE region" evidence="10">
    <location>
        <begin position="376"/>
        <end position="458"/>
    </location>
</feature>
<keyword evidence="4" id="KW-0808">Transferase</keyword>